<reference evidence="1 2" key="1">
    <citation type="submission" date="2014-09" db="EMBL/GenBank/DDBJ databases">
        <title>Draft genome of Bradyrhizobium japonicum Is-34.</title>
        <authorList>
            <person name="Tsurumaru H."/>
            <person name="Yamakawa T."/>
            <person name="Hashimoto S."/>
            <person name="Okizaki K."/>
            <person name="Kanesaki Y."/>
            <person name="Yoshikawa H."/>
            <person name="Yajima S."/>
        </authorList>
    </citation>
    <scope>NUCLEOTIDE SEQUENCE [LARGE SCALE GENOMIC DNA]</scope>
    <source>
        <strain evidence="1 2">Is-34</strain>
    </source>
</reference>
<organism evidence="1 2">
    <name type="scientific">Bradyrhizobium japonicum</name>
    <dbReference type="NCBI Taxonomy" id="375"/>
    <lineage>
        <taxon>Bacteria</taxon>
        <taxon>Pseudomonadati</taxon>
        <taxon>Pseudomonadota</taxon>
        <taxon>Alphaproteobacteria</taxon>
        <taxon>Hyphomicrobiales</taxon>
        <taxon>Nitrobacteraceae</taxon>
        <taxon>Bradyrhizobium</taxon>
    </lineage>
</organism>
<dbReference type="AlphaFoldDB" id="A0A0A3XGW2"/>
<gene>
    <name evidence="1" type="ORF">MA20_42725</name>
</gene>
<comment type="caution">
    <text evidence="1">The sequence shown here is derived from an EMBL/GenBank/DDBJ whole genome shotgun (WGS) entry which is preliminary data.</text>
</comment>
<name>A0A0A3XGW2_BRAJP</name>
<dbReference type="Proteomes" id="UP000030377">
    <property type="component" value="Unassembled WGS sequence"/>
</dbReference>
<dbReference type="EMBL" id="JRPN01000042">
    <property type="protein sequence ID" value="KGT73672.1"/>
    <property type="molecule type" value="Genomic_DNA"/>
</dbReference>
<sequence length="76" mass="8424">MSEPYVRPLGVSLMFASRTEIEAAPAAEREAYLRIVEAILADPASCDMRRENDDDLARESALDAKLAGINNDWVSR</sequence>
<proteinExistence type="predicted"/>
<dbReference type="RefSeq" id="WP_038944869.1">
    <property type="nucleotide sequence ID" value="NZ_JRPN01000042.1"/>
</dbReference>
<evidence type="ECO:0000313" key="2">
    <source>
        <dbReference type="Proteomes" id="UP000030377"/>
    </source>
</evidence>
<accession>A0A0A3XGW2</accession>
<evidence type="ECO:0000313" key="1">
    <source>
        <dbReference type="EMBL" id="KGT73672.1"/>
    </source>
</evidence>
<protein>
    <submittedName>
        <fullName evidence="1">Uncharacterized protein</fullName>
    </submittedName>
</protein>